<sequence length="563" mass="61660">MQPRLIFYSAAAALMHRSFGSPLSTRQSNVTSVSSFDELTPSADLVWTPCFENFTCSLLEVPLDYSNESVGTVNLAIIKRPGDSEDAQEVLLNSGGPGGSSVGMVISDSEAVQDKIGTQYSLVGIDPRGVANSGPSSDCFPEYSYITRNSFLAEIYTPVDITSDYALRQNHEYMRGYGKWCSSVYAVNGTARYASTVATAQDMLHYIELRAKSKGEPPEEAKLWYYGISYGTILGGTFASLYPDRIGRMIIDGVMELEDHYNGGWEKSIVDNDEASRYFFKRCFEAGPTLCQFHQNATSWEELEQRYTDMLHALMNSPIAVGDLGLAEQGVDLGVVLTPTLFKWQDLVSYMFATAYLLSPSAFSELDAILMELQTGVIQLAAVVPVRSQIATTFPGYDQRMARSLVNCLDANRRFNTSEFPQYKSFVEQLHNISVYGGLNTVYQSGPICSHLDVAPPDSQTFDGVTRVPSTSAPILLVSMLHDPVTPLPAARKMQSLFPGSGLLVGNNSGHCAHFQKSECLSTYEKQYMLDGTLPPPDTTCEVDQPNPFIAVAEQGNATTGSS</sequence>
<evidence type="ECO:0000313" key="2">
    <source>
        <dbReference type="Proteomes" id="UP000799754"/>
    </source>
</evidence>
<dbReference type="Proteomes" id="UP000799754">
    <property type="component" value="Unassembled WGS sequence"/>
</dbReference>
<gene>
    <name evidence="1" type="ORF">BU25DRAFT_24426</name>
</gene>
<name>A0ACB6S3W9_9PLEO</name>
<dbReference type="EMBL" id="MU006711">
    <property type="protein sequence ID" value="KAF2628956.1"/>
    <property type="molecule type" value="Genomic_DNA"/>
</dbReference>
<evidence type="ECO:0000313" key="1">
    <source>
        <dbReference type="EMBL" id="KAF2628956.1"/>
    </source>
</evidence>
<keyword evidence="2" id="KW-1185">Reference proteome</keyword>
<comment type="caution">
    <text evidence="1">The sequence shown here is derived from an EMBL/GenBank/DDBJ whole genome shotgun (WGS) entry which is preliminary data.</text>
</comment>
<organism evidence="1 2">
    <name type="scientific">Macroventuria anomochaeta</name>
    <dbReference type="NCBI Taxonomy" id="301207"/>
    <lineage>
        <taxon>Eukaryota</taxon>
        <taxon>Fungi</taxon>
        <taxon>Dikarya</taxon>
        <taxon>Ascomycota</taxon>
        <taxon>Pezizomycotina</taxon>
        <taxon>Dothideomycetes</taxon>
        <taxon>Pleosporomycetidae</taxon>
        <taxon>Pleosporales</taxon>
        <taxon>Pleosporineae</taxon>
        <taxon>Didymellaceae</taxon>
        <taxon>Macroventuria</taxon>
    </lineage>
</organism>
<reference evidence="1" key="1">
    <citation type="journal article" date="2020" name="Stud. Mycol.">
        <title>101 Dothideomycetes genomes: a test case for predicting lifestyles and emergence of pathogens.</title>
        <authorList>
            <person name="Haridas S."/>
            <person name="Albert R."/>
            <person name="Binder M."/>
            <person name="Bloem J."/>
            <person name="Labutti K."/>
            <person name="Salamov A."/>
            <person name="Andreopoulos B."/>
            <person name="Baker S."/>
            <person name="Barry K."/>
            <person name="Bills G."/>
            <person name="Bluhm B."/>
            <person name="Cannon C."/>
            <person name="Castanera R."/>
            <person name="Culley D."/>
            <person name="Daum C."/>
            <person name="Ezra D."/>
            <person name="Gonzalez J."/>
            <person name="Henrissat B."/>
            <person name="Kuo A."/>
            <person name="Liang C."/>
            <person name="Lipzen A."/>
            <person name="Lutzoni F."/>
            <person name="Magnuson J."/>
            <person name="Mondo S."/>
            <person name="Nolan M."/>
            <person name="Ohm R."/>
            <person name="Pangilinan J."/>
            <person name="Park H.-J."/>
            <person name="Ramirez L."/>
            <person name="Alfaro M."/>
            <person name="Sun H."/>
            <person name="Tritt A."/>
            <person name="Yoshinaga Y."/>
            <person name="Zwiers L.-H."/>
            <person name="Turgeon B."/>
            <person name="Goodwin S."/>
            <person name="Spatafora J."/>
            <person name="Crous P."/>
            <person name="Grigoriev I."/>
        </authorList>
    </citation>
    <scope>NUCLEOTIDE SEQUENCE</scope>
    <source>
        <strain evidence="1">CBS 525.71</strain>
    </source>
</reference>
<accession>A0ACB6S3W9</accession>
<proteinExistence type="predicted"/>
<protein>
    <submittedName>
        <fullName evidence="1">Alpha/beta-hydrolase</fullName>
    </submittedName>
</protein>